<evidence type="ECO:0000313" key="2">
    <source>
        <dbReference type="EnsemblPlants" id="OBART10G17630.1"/>
    </source>
</evidence>
<feature type="compositionally biased region" description="Pro residues" evidence="1">
    <location>
        <begin position="40"/>
        <end position="55"/>
    </location>
</feature>
<proteinExistence type="predicted"/>
<protein>
    <submittedName>
        <fullName evidence="2">Uncharacterized protein</fullName>
    </submittedName>
</protein>
<reference evidence="2" key="2">
    <citation type="submission" date="2015-03" db="UniProtKB">
        <authorList>
            <consortium name="EnsemblPlants"/>
        </authorList>
    </citation>
    <scope>IDENTIFICATION</scope>
</reference>
<dbReference type="PaxDb" id="65489-OBART10G17630.1"/>
<keyword evidence="3" id="KW-1185">Reference proteome</keyword>
<sequence length="212" mass="22606">MRFRRLQVGPTPHCNPFPSASSLNLFLPRLFPQIGRIPNQPNPSPRRPPRWPPPRGCGGDGRLRPLHASPTEERCASASGGGGGDRIMALLLSVDGRISSTACGDLLGGAFSLLPLLEWGRAVSSSSATTPFPGTCYARKGLVAEWVKTAVAEVEDTMMTKEKLASKMGTGFCPNTKVNCNRFIRGKGRSREDGVRDLGIERGMYVGGGGGV</sequence>
<evidence type="ECO:0000313" key="3">
    <source>
        <dbReference type="Proteomes" id="UP000026960"/>
    </source>
</evidence>
<dbReference type="EnsemblPlants" id="OBART10G17630.1">
    <property type="protein sequence ID" value="OBART10G17630.1"/>
    <property type="gene ID" value="OBART10G17630"/>
</dbReference>
<dbReference type="HOGENOM" id="CLU_1301353_0_0_1"/>
<reference evidence="2" key="1">
    <citation type="journal article" date="2009" name="Rice">
        <title>De Novo Next Generation Sequencing of Plant Genomes.</title>
        <authorList>
            <person name="Rounsley S."/>
            <person name="Marri P.R."/>
            <person name="Yu Y."/>
            <person name="He R."/>
            <person name="Sisneros N."/>
            <person name="Goicoechea J.L."/>
            <person name="Lee S.J."/>
            <person name="Angelova A."/>
            <person name="Kudrna D."/>
            <person name="Luo M."/>
            <person name="Affourtit J."/>
            <person name="Desany B."/>
            <person name="Knight J."/>
            <person name="Niazi F."/>
            <person name="Egholm M."/>
            <person name="Wing R.A."/>
        </authorList>
    </citation>
    <scope>NUCLEOTIDE SEQUENCE [LARGE SCALE GENOMIC DNA]</scope>
    <source>
        <strain evidence="2">cv. IRGC 105608</strain>
    </source>
</reference>
<dbReference type="AlphaFoldDB" id="A0A0D3HG97"/>
<name>A0A0D3HG97_9ORYZ</name>
<organism evidence="2">
    <name type="scientific">Oryza barthii</name>
    <dbReference type="NCBI Taxonomy" id="65489"/>
    <lineage>
        <taxon>Eukaryota</taxon>
        <taxon>Viridiplantae</taxon>
        <taxon>Streptophyta</taxon>
        <taxon>Embryophyta</taxon>
        <taxon>Tracheophyta</taxon>
        <taxon>Spermatophyta</taxon>
        <taxon>Magnoliopsida</taxon>
        <taxon>Liliopsida</taxon>
        <taxon>Poales</taxon>
        <taxon>Poaceae</taxon>
        <taxon>BOP clade</taxon>
        <taxon>Oryzoideae</taxon>
        <taxon>Oryzeae</taxon>
        <taxon>Oryzinae</taxon>
        <taxon>Oryza</taxon>
    </lineage>
</organism>
<accession>A0A0D3HG97</accession>
<dbReference type="Gramene" id="OBART10G17630.1">
    <property type="protein sequence ID" value="OBART10G17630.1"/>
    <property type="gene ID" value="OBART10G17630"/>
</dbReference>
<feature type="region of interest" description="Disordered" evidence="1">
    <location>
        <begin position="34"/>
        <end position="80"/>
    </location>
</feature>
<evidence type="ECO:0000256" key="1">
    <source>
        <dbReference type="SAM" id="MobiDB-lite"/>
    </source>
</evidence>
<dbReference type="Proteomes" id="UP000026960">
    <property type="component" value="Chromosome 10"/>
</dbReference>